<keyword evidence="5" id="KW-0449">Lipoprotein</keyword>
<name>A0A1E3UEI8_9FIRM</name>
<accession>A0A1E3UEI8</accession>
<evidence type="ECO:0000256" key="6">
    <source>
        <dbReference type="SAM" id="MobiDB-lite"/>
    </source>
</evidence>
<dbReference type="AlphaFoldDB" id="A0A1E3UEI8"/>
<sequence length="464" mass="51173">MRKKGAGLVIAVVMAAMLVFSGCGKDTAVSGQGNDTFQGDEVSQGNESTAAATQSGGIDNAGSEEVTTIDYVFWGNQTEINTIMKTIDTFNASHTNIQVKGTGIDPSVYLQKLSAYASSNTLPDIVQVAVDYGDEYTKKGMFEPLDSLIEGEGLKELVSDNLWEGLSYDGQIYAVPLQASANLMVGNKSLFEEAGVEFPTDSWTEEEFREAAVKITNADKKQYGVIYAGNICDWPRSLYGNGDTQIYDWDAKKMNAVGNDALKHAWDLLIDDLMLKEKVAPAVMSSKDIGGGFETGKYGMAFIGFWDIAEIHKVVQDSFEWDLIPLPTNEEYGQWRTPMYANALSISANSEKKEAAFEYIKWTLENRDIQTNSVSLPVNKNISEDPEFLSEFQEGAKNYNKQLALDALANSVSWRNTGVIAEINNNVIKTEIERLILKPDSTDLDTVLQNMQTEGQKLFDAEKE</sequence>
<dbReference type="InterPro" id="IPR006059">
    <property type="entry name" value="SBP"/>
</dbReference>
<keyword evidence="3" id="KW-0472">Membrane</keyword>
<evidence type="ECO:0000256" key="2">
    <source>
        <dbReference type="ARBA" id="ARBA00022729"/>
    </source>
</evidence>
<comment type="caution">
    <text evidence="8">The sequence shown here is derived from an EMBL/GenBank/DDBJ whole genome shotgun (WGS) entry which is preliminary data.</text>
</comment>
<dbReference type="EMBL" id="MEHA01000020">
    <property type="protein sequence ID" value="ODR47565.1"/>
    <property type="molecule type" value="Genomic_DNA"/>
</dbReference>
<feature type="signal peptide" evidence="7">
    <location>
        <begin position="1"/>
        <end position="21"/>
    </location>
</feature>
<feature type="compositionally biased region" description="Polar residues" evidence="6">
    <location>
        <begin position="32"/>
        <end position="57"/>
    </location>
</feature>
<dbReference type="RefSeq" id="WP_069423365.1">
    <property type="nucleotide sequence ID" value="NZ_DAWDRA010000344.1"/>
</dbReference>
<keyword evidence="4" id="KW-0564">Palmitate</keyword>
<evidence type="ECO:0000313" key="8">
    <source>
        <dbReference type="EMBL" id="ODR47565.1"/>
    </source>
</evidence>
<dbReference type="Proteomes" id="UP000094271">
    <property type="component" value="Unassembled WGS sequence"/>
</dbReference>
<evidence type="ECO:0000256" key="1">
    <source>
        <dbReference type="ARBA" id="ARBA00022475"/>
    </source>
</evidence>
<evidence type="ECO:0000256" key="4">
    <source>
        <dbReference type="ARBA" id="ARBA00023139"/>
    </source>
</evidence>
<evidence type="ECO:0000256" key="3">
    <source>
        <dbReference type="ARBA" id="ARBA00023136"/>
    </source>
</evidence>
<organism evidence="8 9">
    <name type="scientific">Eisenbergiella tayi</name>
    <dbReference type="NCBI Taxonomy" id="1432052"/>
    <lineage>
        <taxon>Bacteria</taxon>
        <taxon>Bacillati</taxon>
        <taxon>Bacillota</taxon>
        <taxon>Clostridia</taxon>
        <taxon>Lachnospirales</taxon>
        <taxon>Lachnospiraceae</taxon>
        <taxon>Eisenbergiella</taxon>
    </lineage>
</organism>
<dbReference type="InterPro" id="IPR050490">
    <property type="entry name" value="Bact_solute-bd_prot1"/>
</dbReference>
<evidence type="ECO:0000313" key="9">
    <source>
        <dbReference type="Proteomes" id="UP000094271"/>
    </source>
</evidence>
<dbReference type="PANTHER" id="PTHR43649">
    <property type="entry name" value="ARABINOSE-BINDING PROTEIN-RELATED"/>
    <property type="match status" value="1"/>
</dbReference>
<proteinExistence type="predicted"/>
<keyword evidence="2 7" id="KW-0732">Signal</keyword>
<gene>
    <name evidence="8" type="ORF">BEI59_23145</name>
</gene>
<evidence type="ECO:0000256" key="7">
    <source>
        <dbReference type="SAM" id="SignalP"/>
    </source>
</evidence>
<dbReference type="PANTHER" id="PTHR43649:SF33">
    <property type="entry name" value="POLYGALACTURONAN_RHAMNOGALACTURONAN-BINDING PROTEIN YTCQ"/>
    <property type="match status" value="1"/>
</dbReference>
<dbReference type="CDD" id="cd13585">
    <property type="entry name" value="PBP2_TMBP_like"/>
    <property type="match status" value="1"/>
</dbReference>
<dbReference type="PROSITE" id="PS51257">
    <property type="entry name" value="PROKAR_LIPOPROTEIN"/>
    <property type="match status" value="1"/>
</dbReference>
<feature type="region of interest" description="Disordered" evidence="6">
    <location>
        <begin position="32"/>
        <end position="61"/>
    </location>
</feature>
<dbReference type="SUPFAM" id="SSF53850">
    <property type="entry name" value="Periplasmic binding protein-like II"/>
    <property type="match status" value="1"/>
</dbReference>
<keyword evidence="1" id="KW-1003">Cell membrane</keyword>
<reference evidence="8 9" key="1">
    <citation type="submission" date="2016-08" db="EMBL/GenBank/DDBJ databases">
        <authorList>
            <person name="Seilhamer J.J."/>
        </authorList>
    </citation>
    <scope>NUCLEOTIDE SEQUENCE [LARGE SCALE GENOMIC DNA]</scope>
    <source>
        <strain evidence="8 9">NML150140-1</strain>
    </source>
</reference>
<protein>
    <recommendedName>
        <fullName evidence="10">ABC transporter substrate-binding protein YesO</fullName>
    </recommendedName>
</protein>
<evidence type="ECO:0008006" key="10">
    <source>
        <dbReference type="Google" id="ProtNLM"/>
    </source>
</evidence>
<dbReference type="Gene3D" id="3.40.190.10">
    <property type="entry name" value="Periplasmic binding protein-like II"/>
    <property type="match status" value="1"/>
</dbReference>
<feature type="chain" id="PRO_5038966074" description="ABC transporter substrate-binding protein YesO" evidence="7">
    <location>
        <begin position="22"/>
        <end position="464"/>
    </location>
</feature>
<evidence type="ECO:0000256" key="5">
    <source>
        <dbReference type="ARBA" id="ARBA00023288"/>
    </source>
</evidence>
<dbReference type="Pfam" id="PF01547">
    <property type="entry name" value="SBP_bac_1"/>
    <property type="match status" value="1"/>
</dbReference>